<keyword evidence="2" id="KW-0449">Lipoprotein</keyword>
<gene>
    <name evidence="2" type="ordered locus">PERMA_1246</name>
</gene>
<accession>C0QQS3</accession>
<dbReference type="SUPFAM" id="SSF89392">
    <property type="entry name" value="Prokaryotic lipoproteins and lipoprotein localization factors"/>
    <property type="match status" value="1"/>
</dbReference>
<dbReference type="AlphaFoldDB" id="C0QQS3"/>
<protein>
    <submittedName>
        <fullName evidence="2">Outer membrane lipoprotein carrier protein LolA</fullName>
    </submittedName>
</protein>
<dbReference type="EMBL" id="CP001230">
    <property type="protein sequence ID" value="ACO03897.1"/>
    <property type="molecule type" value="Genomic_DNA"/>
</dbReference>
<dbReference type="PANTHER" id="PTHR35869">
    <property type="entry name" value="OUTER-MEMBRANE LIPOPROTEIN CARRIER PROTEIN"/>
    <property type="match status" value="1"/>
</dbReference>
<reference evidence="2 3" key="1">
    <citation type="journal article" date="2009" name="J. Bacteriol.">
        <title>Complete and draft genome sequences of six members of the Aquificales.</title>
        <authorList>
            <person name="Reysenbach A.L."/>
            <person name="Hamamura N."/>
            <person name="Podar M."/>
            <person name="Griffiths E."/>
            <person name="Ferreira S."/>
            <person name="Hochstein R."/>
            <person name="Heidelberg J."/>
            <person name="Johnson J."/>
            <person name="Mead D."/>
            <person name="Pohorille A."/>
            <person name="Sarmiento M."/>
            <person name="Schweighofer K."/>
            <person name="Seshadri R."/>
            <person name="Voytek M.A."/>
        </authorList>
    </citation>
    <scope>NUCLEOTIDE SEQUENCE [LARGE SCALE GENOMIC DNA]</scope>
    <source>
        <strain evidence="3">DSM 14350 / EX-H1</strain>
    </source>
</reference>
<dbReference type="InterPro" id="IPR004564">
    <property type="entry name" value="OM_lipoprot_carrier_LolA-like"/>
</dbReference>
<dbReference type="STRING" id="123214.PERMA_1246"/>
<dbReference type="CDD" id="cd16325">
    <property type="entry name" value="LolA"/>
    <property type="match status" value="1"/>
</dbReference>
<dbReference type="eggNOG" id="COG2834">
    <property type="taxonomic scope" value="Bacteria"/>
</dbReference>
<proteinExistence type="predicted"/>
<dbReference type="PANTHER" id="PTHR35869:SF1">
    <property type="entry name" value="OUTER-MEMBRANE LIPOPROTEIN CARRIER PROTEIN"/>
    <property type="match status" value="1"/>
</dbReference>
<evidence type="ECO:0000313" key="2">
    <source>
        <dbReference type="EMBL" id="ACO03897.1"/>
    </source>
</evidence>
<dbReference type="Gene3D" id="2.50.20.10">
    <property type="entry name" value="Lipoprotein localisation LolA/LolB/LppX"/>
    <property type="match status" value="1"/>
</dbReference>
<dbReference type="RefSeq" id="WP_012676136.1">
    <property type="nucleotide sequence ID" value="NC_012440.1"/>
</dbReference>
<dbReference type="OrthoDB" id="12614at2"/>
<keyword evidence="3" id="KW-1185">Reference proteome</keyword>
<dbReference type="InterPro" id="IPR029046">
    <property type="entry name" value="LolA/LolB/LppX"/>
</dbReference>
<dbReference type="Pfam" id="PF03548">
    <property type="entry name" value="LolA"/>
    <property type="match status" value="1"/>
</dbReference>
<dbReference type="KEGG" id="pmx:PERMA_1246"/>
<name>C0QQS3_PERMH</name>
<dbReference type="Proteomes" id="UP000001366">
    <property type="component" value="Chromosome"/>
</dbReference>
<dbReference type="HOGENOM" id="CLU_1348350_0_0_0"/>
<organism evidence="2 3">
    <name type="scientific">Persephonella marina (strain DSM 14350 / EX-H1)</name>
    <dbReference type="NCBI Taxonomy" id="123214"/>
    <lineage>
        <taxon>Bacteria</taxon>
        <taxon>Pseudomonadati</taxon>
        <taxon>Aquificota</taxon>
        <taxon>Aquificia</taxon>
        <taxon>Aquificales</taxon>
        <taxon>Hydrogenothermaceae</taxon>
        <taxon>Persephonella</taxon>
    </lineage>
</organism>
<sequence length="200" mass="23411">MRKILILLLLTFSLSYASTYLDKFENKIKNISSIRGKFLQINTIEGFDQPQTFIGELYATKPDRLKIVYKDPYRQIILVEGRKSTVYTPEEKQAVISDLSEDFIIVKIFKILMENRSLKEIFSLDEEKNTDEGILISLVPKNEKGIKKVDLIIKKDLKIYKIKIYGEDSTVELQFPDIEYLDKKLDLRLDLPEDVEIIRQ</sequence>
<evidence type="ECO:0000256" key="1">
    <source>
        <dbReference type="ARBA" id="ARBA00022729"/>
    </source>
</evidence>
<dbReference type="PaxDb" id="123214-PERMA_1246"/>
<evidence type="ECO:0000313" key="3">
    <source>
        <dbReference type="Proteomes" id="UP000001366"/>
    </source>
</evidence>
<keyword evidence="1" id="KW-0732">Signal</keyword>